<evidence type="ECO:0000313" key="5">
    <source>
        <dbReference type="Proteomes" id="UP001460270"/>
    </source>
</evidence>
<evidence type="ECO:0000256" key="1">
    <source>
        <dbReference type="ARBA" id="ARBA00007908"/>
    </source>
</evidence>
<dbReference type="InterPro" id="IPR047862">
    <property type="entry name" value="TSC22/BUN_CS"/>
</dbReference>
<feature type="region of interest" description="Disordered" evidence="3">
    <location>
        <begin position="156"/>
        <end position="189"/>
    </location>
</feature>
<dbReference type="Proteomes" id="UP001460270">
    <property type="component" value="Unassembled WGS sequence"/>
</dbReference>
<dbReference type="Pfam" id="PF01166">
    <property type="entry name" value="TSC22"/>
    <property type="match status" value="1"/>
</dbReference>
<dbReference type="InterPro" id="IPR053049">
    <property type="entry name" value="TSC22_domain_protein_2"/>
</dbReference>
<accession>A0AAW0N5C7</accession>
<comment type="caution">
    <text evidence="4">The sequence shown here is derived from an EMBL/GenBank/DDBJ whole genome shotgun (WGS) entry which is preliminary data.</text>
</comment>
<feature type="coiled-coil region" evidence="2">
    <location>
        <begin position="453"/>
        <end position="487"/>
    </location>
</feature>
<dbReference type="FunFam" id="1.20.5.490:FF:000002">
    <property type="entry name" value="TSC22 domain family, member 1"/>
    <property type="match status" value="1"/>
</dbReference>
<evidence type="ECO:0000313" key="4">
    <source>
        <dbReference type="EMBL" id="KAK7889359.1"/>
    </source>
</evidence>
<sequence length="542" mass="57050">MSSIPAKKKSCFQITSVTQAQVAGNNTTDDTESIDDLDETRIEDVSSEVFDVSRVELGMCDQTSSEEALNHTGEHQNGPVNGILSIKSIGMGGRSTPVSLGGSVPVPSSAQCIPPTPTVQPASVSSCSSRFRVIKLDLGTGEPFRRGRWTCTEFYEKESESNRTVEKPALSHEQNTDRDNGLGLTTNSVGVSSSFPAQSVENTNGGHPRVPISSSEPLPQGYTLAPQVGSIASAFKPTGYATATSQVNGQSVVSQNCIPSSLNGVHQAPMQQMSPVMPPATQSVYSNTGPSSGLPDYVQNFGSSTQSFHATSVPVVPPSSQVLSPLSPPANGSPGPLSQAAEVATTSASQTPGVMGITASSPVPIPSRSRISSVTTTINAAQAEDHRFNALPLSISSVKPLITEGLSLSAPAVSLFGITIPVNGDDDSTSGASVVAIDNKIEQAMDLVKNHLMYAVREEVEVLKEQIKELYERNSVLERENAVLKSLANSEQLNKLSSQLTQVNNIALPQLHQHSVSTNNSNALGHYEAVKNTPHQPNITSA</sequence>
<reference evidence="5" key="1">
    <citation type="submission" date="2024-04" db="EMBL/GenBank/DDBJ databases">
        <title>Salinicola lusitanus LLJ914,a marine bacterium isolated from the Okinawa Trough.</title>
        <authorList>
            <person name="Li J."/>
        </authorList>
    </citation>
    <scope>NUCLEOTIDE SEQUENCE [LARGE SCALE GENOMIC DNA]</scope>
</reference>
<dbReference type="CDD" id="cd21941">
    <property type="entry name" value="ZIP_TSC22D4"/>
    <property type="match status" value="1"/>
</dbReference>
<evidence type="ECO:0008006" key="6">
    <source>
        <dbReference type="Google" id="ProtNLM"/>
    </source>
</evidence>
<feature type="region of interest" description="Disordered" evidence="3">
    <location>
        <begin position="319"/>
        <end position="339"/>
    </location>
</feature>
<dbReference type="EMBL" id="JBBPFD010000018">
    <property type="protein sequence ID" value="KAK7889359.1"/>
    <property type="molecule type" value="Genomic_DNA"/>
</dbReference>
<dbReference type="GO" id="GO:0006357">
    <property type="term" value="P:regulation of transcription by RNA polymerase II"/>
    <property type="evidence" value="ECO:0007669"/>
    <property type="project" value="InterPro"/>
</dbReference>
<dbReference type="PANTHER" id="PTHR46894">
    <property type="entry name" value="TSC22 DOMAIN FAMILY PROTEIN 2"/>
    <property type="match status" value="1"/>
</dbReference>
<gene>
    <name evidence="4" type="ORF">WMY93_024919</name>
</gene>
<proteinExistence type="inferred from homology"/>
<dbReference type="PANTHER" id="PTHR46894:SF1">
    <property type="entry name" value="TSC22 DOMAIN FAMILY PROTEIN 2"/>
    <property type="match status" value="1"/>
</dbReference>
<organism evidence="4 5">
    <name type="scientific">Mugilogobius chulae</name>
    <name type="common">yellowstripe goby</name>
    <dbReference type="NCBI Taxonomy" id="88201"/>
    <lineage>
        <taxon>Eukaryota</taxon>
        <taxon>Metazoa</taxon>
        <taxon>Chordata</taxon>
        <taxon>Craniata</taxon>
        <taxon>Vertebrata</taxon>
        <taxon>Euteleostomi</taxon>
        <taxon>Actinopterygii</taxon>
        <taxon>Neopterygii</taxon>
        <taxon>Teleostei</taxon>
        <taxon>Neoteleostei</taxon>
        <taxon>Acanthomorphata</taxon>
        <taxon>Gobiaria</taxon>
        <taxon>Gobiiformes</taxon>
        <taxon>Gobioidei</taxon>
        <taxon>Gobiidae</taxon>
        <taxon>Gobionellinae</taxon>
        <taxon>Mugilogobius</taxon>
    </lineage>
</organism>
<comment type="similarity">
    <text evidence="1">Belongs to the TSC-22/Dip/Bun family.</text>
</comment>
<evidence type="ECO:0000256" key="3">
    <source>
        <dbReference type="SAM" id="MobiDB-lite"/>
    </source>
</evidence>
<feature type="compositionally biased region" description="Basic and acidic residues" evidence="3">
    <location>
        <begin position="156"/>
        <end position="180"/>
    </location>
</feature>
<dbReference type="InterPro" id="IPR000580">
    <property type="entry name" value="TSC22/Bun"/>
</dbReference>
<name>A0AAW0N5C7_9GOBI</name>
<dbReference type="AlphaFoldDB" id="A0AAW0N5C7"/>
<dbReference type="SUPFAM" id="SSF58026">
    <property type="entry name" value="Delta-sleep-inducing peptide immunoreactive peptide"/>
    <property type="match status" value="1"/>
</dbReference>
<protein>
    <recommendedName>
        <fullName evidence="6">TSC22 domain family protein 2</fullName>
    </recommendedName>
</protein>
<keyword evidence="2" id="KW-0175">Coiled coil</keyword>
<keyword evidence="5" id="KW-1185">Reference proteome</keyword>
<dbReference type="PROSITE" id="PS01289">
    <property type="entry name" value="TSC22"/>
    <property type="match status" value="1"/>
</dbReference>
<dbReference type="Gene3D" id="1.20.5.490">
    <property type="entry name" value="Single helix bin"/>
    <property type="match status" value="1"/>
</dbReference>
<evidence type="ECO:0000256" key="2">
    <source>
        <dbReference type="SAM" id="Coils"/>
    </source>
</evidence>